<gene>
    <name evidence="1" type="ORF">TCIL3000_11_2940</name>
</gene>
<evidence type="ECO:0000313" key="1">
    <source>
        <dbReference type="EMBL" id="CCC94900.1"/>
    </source>
</evidence>
<accession>G0UZT1</accession>
<dbReference type="VEuPathDB" id="TriTrypDB:TcIL3000.11.2940"/>
<dbReference type="EMBL" id="HE575324">
    <property type="protein sequence ID" value="CCC94900.1"/>
    <property type="molecule type" value="Genomic_DNA"/>
</dbReference>
<organism evidence="1">
    <name type="scientific">Trypanosoma congolense (strain IL3000)</name>
    <dbReference type="NCBI Taxonomy" id="1068625"/>
    <lineage>
        <taxon>Eukaryota</taxon>
        <taxon>Discoba</taxon>
        <taxon>Euglenozoa</taxon>
        <taxon>Kinetoplastea</taxon>
        <taxon>Metakinetoplastina</taxon>
        <taxon>Trypanosomatida</taxon>
        <taxon>Trypanosomatidae</taxon>
        <taxon>Trypanosoma</taxon>
        <taxon>Nannomonas</taxon>
    </lineage>
</organism>
<proteinExistence type="predicted"/>
<dbReference type="AlphaFoldDB" id="G0UZT1"/>
<sequence>MTEYKKLCALVEELVKESAVLIHAYETDDGRDVVALHSKAVLIRALLTSGRPRVLKILQKGREKDPDKQIYNERMSEAIEVLFGDFCAAVETLFGAPLRDLILSEEELECDQSPILSWAEDLYDEHMLLLAHTEAWQKRLASNIVELVLMEEESRVVYAAEEKRARGILLQEKHEGMEAFRRLLDEREAAKWHAEKQRREVEHMELVSALGLFGASPVSAALASVLPPFRESLASNLLQLVRALRATPEDDNIRRVRCGNLRVMAEYGHAGFCSACPTCQSVVSAAEVLWYMLGYRVEYTSVPAANLPAVVQGNPDLCLPCKRLALNHTFVPVGFEDYSERLFTLREPDPSEAPGEWMGWYSRLEDIMHGLEMIVA</sequence>
<reference evidence="1" key="1">
    <citation type="journal article" date="2012" name="Proc. Natl. Acad. Sci. U.S.A.">
        <title>Antigenic diversity is generated by distinct evolutionary mechanisms in African trypanosome species.</title>
        <authorList>
            <person name="Jackson A.P."/>
            <person name="Berry A."/>
            <person name="Aslett M."/>
            <person name="Allison H.C."/>
            <person name="Burton P."/>
            <person name="Vavrova-Anderson J."/>
            <person name="Brown R."/>
            <person name="Browne H."/>
            <person name="Corton N."/>
            <person name="Hauser H."/>
            <person name="Gamble J."/>
            <person name="Gilderthorp R."/>
            <person name="Marcello L."/>
            <person name="McQuillan J."/>
            <person name="Otto T.D."/>
            <person name="Quail M.A."/>
            <person name="Sanders M.J."/>
            <person name="van Tonder A."/>
            <person name="Ginger M.L."/>
            <person name="Field M.C."/>
            <person name="Barry J.D."/>
            <person name="Hertz-Fowler C."/>
            <person name="Berriman M."/>
        </authorList>
    </citation>
    <scope>NUCLEOTIDE SEQUENCE</scope>
    <source>
        <strain evidence="1">IL3000</strain>
    </source>
</reference>
<name>G0UZT1_TRYCI</name>
<protein>
    <submittedName>
        <fullName evidence="1">Uncharacterized protein</fullName>
    </submittedName>
</protein>